<dbReference type="EMBL" id="MG720308">
    <property type="protein sequence ID" value="AUR81102.1"/>
    <property type="molecule type" value="Genomic_DNA"/>
</dbReference>
<dbReference type="Proteomes" id="UP000240536">
    <property type="component" value="Segment"/>
</dbReference>
<keyword evidence="3" id="KW-1185">Reference proteome</keyword>
<protein>
    <submittedName>
        <fullName evidence="2">Uncharacterized protein</fullName>
    </submittedName>
</protein>
<feature type="region of interest" description="Disordered" evidence="1">
    <location>
        <begin position="1"/>
        <end position="20"/>
    </location>
</feature>
<sequence>MVNKGDAEITDSSPKLSDKAKKKLIKEYRENLYKKVNLTLPVEEKKED</sequence>
<evidence type="ECO:0000256" key="1">
    <source>
        <dbReference type="SAM" id="MobiDB-lite"/>
    </source>
</evidence>
<proteinExistence type="predicted"/>
<accession>A0A2I7QI77</accession>
<gene>
    <name evidence="2" type="ORF">Aphrodite1_0181</name>
</gene>
<name>A0A2I7QI77_9CAUD</name>
<reference evidence="3" key="1">
    <citation type="submission" date="2017-12" db="EMBL/GenBank/DDBJ databases">
        <title>Phage resistance in Vibrio sp. unravels a complex metabolic adaptation strategy.</title>
        <authorList>
            <person name="Skliros D."/>
            <person name="Kalatzis P.G."/>
            <person name="Katharios P."/>
            <person name="Flemetakis E."/>
        </authorList>
    </citation>
    <scope>NUCLEOTIDE SEQUENCE [LARGE SCALE GENOMIC DNA]</scope>
</reference>
<organism evidence="2 3">
    <name type="scientific">Vibrio phage Aphrodite1</name>
    <dbReference type="NCBI Taxonomy" id="2070057"/>
    <lineage>
        <taxon>Viruses</taxon>
        <taxon>Duplodnaviria</taxon>
        <taxon>Heunggongvirae</taxon>
        <taxon>Uroviricota</taxon>
        <taxon>Caudoviricetes</taxon>
        <taxon>Chimalliviridae</taxon>
        <taxon>Gorgonvirinae</taxon>
        <taxon>Aphroditevirus</taxon>
        <taxon>Aphroditevirus aphrodite1</taxon>
    </lineage>
</organism>
<evidence type="ECO:0000313" key="2">
    <source>
        <dbReference type="EMBL" id="AUR81102.1"/>
    </source>
</evidence>
<evidence type="ECO:0000313" key="3">
    <source>
        <dbReference type="Proteomes" id="UP000240536"/>
    </source>
</evidence>